<dbReference type="RefSeq" id="WP_207989930.1">
    <property type="nucleotide sequence ID" value="NZ_CP071794.1"/>
</dbReference>
<evidence type="ECO:0000313" key="4">
    <source>
        <dbReference type="Proteomes" id="UP000663923"/>
    </source>
</evidence>
<evidence type="ECO:0000259" key="2">
    <source>
        <dbReference type="PROSITE" id="PS51819"/>
    </source>
</evidence>
<protein>
    <submittedName>
        <fullName evidence="3">VOC family protein</fullName>
    </submittedName>
</protein>
<dbReference type="SUPFAM" id="SSF54593">
    <property type="entry name" value="Glyoxalase/Bleomycin resistance protein/Dihydroxybiphenyl dioxygenase"/>
    <property type="match status" value="2"/>
</dbReference>
<evidence type="ECO:0000256" key="1">
    <source>
        <dbReference type="ARBA" id="ARBA00022723"/>
    </source>
</evidence>
<dbReference type="Pfam" id="PF13669">
    <property type="entry name" value="Glyoxalase_4"/>
    <property type="match status" value="1"/>
</dbReference>
<accession>A0ABX7T928</accession>
<sequence>MIRSVVAGLGLVLCLTSCMQQSEVASAGDDTTPQATDEPRTVQSDFFRPSTLGDTRIKGVRFVGKTVSDIDDTIAFYQQAVPYELVHRYRIPASEIYLPGMMDRKHGEVEIALIKTPTVFLQLTDFDPDAKEPPFVKPVYGPGYTHVCFQSPASDQAFSKFKQAGLDIVTIGGELVDIGGYGIVYAYGRDHDGTMIENEVMDRPTRQEKAWISHIGGATSDVDRMIAFYTKFIGYGARRTGEYSGNKKIDAIAGIDGLVLRSSWFVVRNLQLEFWQYVTPPTPVRDAPAMVDQMGYNMTAFEVTDADAERKRLAAEGIKMMGPAIMSRGWKIYYAHDPDGNIISIQQNMSAGKDESIDAMLWIDPTTY</sequence>
<dbReference type="InterPro" id="IPR029068">
    <property type="entry name" value="Glyas_Bleomycin-R_OHBP_Dase"/>
</dbReference>
<dbReference type="PANTHER" id="PTHR43048:SF3">
    <property type="entry name" value="METHYLMALONYL-COA EPIMERASE, MITOCHONDRIAL"/>
    <property type="match status" value="1"/>
</dbReference>
<dbReference type="PANTHER" id="PTHR43048">
    <property type="entry name" value="METHYLMALONYL-COA EPIMERASE"/>
    <property type="match status" value="1"/>
</dbReference>
<reference evidence="3 4" key="1">
    <citation type="submission" date="2021-03" db="EMBL/GenBank/DDBJ databases">
        <title>Complete genome of Parasphingorhabdus_sp.JHSY0214.</title>
        <authorList>
            <person name="Yoo J.H."/>
            <person name="Bae J.W."/>
        </authorList>
    </citation>
    <scope>NUCLEOTIDE SEQUENCE [LARGE SCALE GENOMIC DNA]</scope>
    <source>
        <strain evidence="3 4">JHSY0214</strain>
    </source>
</reference>
<dbReference type="PROSITE" id="PS51819">
    <property type="entry name" value="VOC"/>
    <property type="match status" value="2"/>
</dbReference>
<dbReference type="InterPro" id="IPR004360">
    <property type="entry name" value="Glyas_Fos-R_dOase_dom"/>
</dbReference>
<name>A0ABX7T928_9SPHN</name>
<keyword evidence="1" id="KW-0479">Metal-binding</keyword>
<evidence type="ECO:0000313" key="3">
    <source>
        <dbReference type="EMBL" id="QTD57455.1"/>
    </source>
</evidence>
<keyword evidence="4" id="KW-1185">Reference proteome</keyword>
<organism evidence="3 4">
    <name type="scientific">Parasphingorhabdus cellanae</name>
    <dbReference type="NCBI Taxonomy" id="2806553"/>
    <lineage>
        <taxon>Bacteria</taxon>
        <taxon>Pseudomonadati</taxon>
        <taxon>Pseudomonadota</taxon>
        <taxon>Alphaproteobacteria</taxon>
        <taxon>Sphingomonadales</taxon>
        <taxon>Sphingomonadaceae</taxon>
        <taxon>Parasphingorhabdus</taxon>
    </lineage>
</organism>
<gene>
    <name evidence="3" type="ORF">J4G78_07995</name>
</gene>
<feature type="domain" description="VOC" evidence="2">
    <location>
        <begin position="59"/>
        <end position="201"/>
    </location>
</feature>
<dbReference type="InterPro" id="IPR037523">
    <property type="entry name" value="VOC_core"/>
</dbReference>
<dbReference type="Proteomes" id="UP000663923">
    <property type="component" value="Chromosome"/>
</dbReference>
<dbReference type="Gene3D" id="3.10.180.10">
    <property type="entry name" value="2,3-Dihydroxybiphenyl 1,2-Dioxygenase, domain 1"/>
    <property type="match status" value="2"/>
</dbReference>
<dbReference type="CDD" id="cd06587">
    <property type="entry name" value="VOC"/>
    <property type="match status" value="1"/>
</dbReference>
<dbReference type="EMBL" id="CP071794">
    <property type="protein sequence ID" value="QTD57455.1"/>
    <property type="molecule type" value="Genomic_DNA"/>
</dbReference>
<proteinExistence type="predicted"/>
<dbReference type="Pfam" id="PF00903">
    <property type="entry name" value="Glyoxalase"/>
    <property type="match status" value="1"/>
</dbReference>
<dbReference type="InterPro" id="IPR051785">
    <property type="entry name" value="MMCE/EMCE_epimerase"/>
</dbReference>
<feature type="domain" description="VOC" evidence="2">
    <location>
        <begin position="211"/>
        <end position="348"/>
    </location>
</feature>